<keyword evidence="11 14" id="KW-0472">Membrane</keyword>
<dbReference type="PhylomeDB" id="A0A0G4EFM2"/>
<dbReference type="VEuPathDB" id="CryptoDB:Vbra_11730"/>
<keyword evidence="8" id="KW-0067">ATP-binding</keyword>
<dbReference type="InterPro" id="IPR011527">
    <property type="entry name" value="ABC1_TM_dom"/>
</dbReference>
<dbReference type="InterPro" id="IPR003593">
    <property type="entry name" value="AAA+_ATPase"/>
</dbReference>
<feature type="domain" description="ABC transporter" evidence="15">
    <location>
        <begin position="1810"/>
        <end position="2045"/>
    </location>
</feature>
<dbReference type="PANTHER" id="PTHR24223:SF330">
    <property type="entry name" value="ATP-BINDING CASSETTE SUB-FAMILY C MEMBER 10"/>
    <property type="match status" value="1"/>
</dbReference>
<dbReference type="STRING" id="1169540.A0A0G4EFM2"/>
<evidence type="ECO:0000256" key="4">
    <source>
        <dbReference type="ARBA" id="ARBA00022448"/>
    </source>
</evidence>
<organism evidence="17 18">
    <name type="scientific">Vitrella brassicaformis (strain CCMP3155)</name>
    <dbReference type="NCBI Taxonomy" id="1169540"/>
    <lineage>
        <taxon>Eukaryota</taxon>
        <taxon>Sar</taxon>
        <taxon>Alveolata</taxon>
        <taxon>Colpodellida</taxon>
        <taxon>Vitrellaceae</taxon>
        <taxon>Vitrella</taxon>
    </lineage>
</organism>
<feature type="compositionally biased region" description="Low complexity" evidence="13">
    <location>
        <begin position="1599"/>
        <end position="1608"/>
    </location>
</feature>
<dbReference type="InterPro" id="IPR003439">
    <property type="entry name" value="ABC_transporter-like_ATP-bd"/>
</dbReference>
<proteinExistence type="inferred from homology"/>
<evidence type="ECO:0000256" key="7">
    <source>
        <dbReference type="ARBA" id="ARBA00022741"/>
    </source>
</evidence>
<dbReference type="SUPFAM" id="SSF52540">
    <property type="entry name" value="P-loop containing nucleoside triphosphate hydrolases"/>
    <property type="match status" value="2"/>
</dbReference>
<feature type="region of interest" description="Disordered" evidence="13">
    <location>
        <begin position="442"/>
        <end position="494"/>
    </location>
</feature>
<dbReference type="PROSITE" id="PS50893">
    <property type="entry name" value="ABC_TRANSPORTER_2"/>
    <property type="match status" value="2"/>
</dbReference>
<dbReference type="CDD" id="cd03250">
    <property type="entry name" value="ABCC_MRP_domain1"/>
    <property type="match status" value="1"/>
</dbReference>
<evidence type="ECO:0000256" key="13">
    <source>
        <dbReference type="SAM" id="MobiDB-lite"/>
    </source>
</evidence>
<keyword evidence="4" id="KW-0813">Transport</keyword>
<evidence type="ECO:0000256" key="6">
    <source>
        <dbReference type="ARBA" id="ARBA00022737"/>
    </source>
</evidence>
<feature type="region of interest" description="Disordered" evidence="13">
    <location>
        <begin position="804"/>
        <end position="879"/>
    </location>
</feature>
<feature type="domain" description="ABC transporter" evidence="15">
    <location>
        <begin position="555"/>
        <end position="803"/>
    </location>
</feature>
<keyword evidence="5 14" id="KW-0812">Transmembrane</keyword>
<reference evidence="17 18" key="1">
    <citation type="submission" date="2014-11" db="EMBL/GenBank/DDBJ databases">
        <authorList>
            <person name="Zhu J."/>
            <person name="Qi W."/>
            <person name="Song R."/>
        </authorList>
    </citation>
    <scope>NUCLEOTIDE SEQUENCE [LARGE SCALE GENOMIC DNA]</scope>
</reference>
<evidence type="ECO:0000256" key="14">
    <source>
        <dbReference type="SAM" id="Phobius"/>
    </source>
</evidence>
<feature type="region of interest" description="Disordered" evidence="13">
    <location>
        <begin position="1705"/>
        <end position="1741"/>
    </location>
</feature>
<dbReference type="InterPro" id="IPR036640">
    <property type="entry name" value="ABC1_TM_sf"/>
</dbReference>
<feature type="transmembrane region" description="Helical" evidence="14">
    <location>
        <begin position="1158"/>
        <end position="1180"/>
    </location>
</feature>
<dbReference type="FunCoup" id="A0A0G4EFM2">
    <property type="interactions" value="5"/>
</dbReference>
<dbReference type="FunFam" id="3.40.50.300:FF:000838">
    <property type="entry name" value="ABC multidrug transporter (Eurofung)"/>
    <property type="match status" value="1"/>
</dbReference>
<feature type="compositionally biased region" description="Basic and acidic residues" evidence="13">
    <location>
        <begin position="1580"/>
        <end position="1598"/>
    </location>
</feature>
<feature type="compositionally biased region" description="Low complexity" evidence="13">
    <location>
        <begin position="442"/>
        <end position="463"/>
    </location>
</feature>
<evidence type="ECO:0000259" key="15">
    <source>
        <dbReference type="PROSITE" id="PS50893"/>
    </source>
</evidence>
<feature type="compositionally biased region" description="Basic and acidic residues" evidence="13">
    <location>
        <begin position="511"/>
        <end position="520"/>
    </location>
</feature>
<dbReference type="PANTHER" id="PTHR24223">
    <property type="entry name" value="ATP-BINDING CASSETTE SUB-FAMILY C"/>
    <property type="match status" value="1"/>
</dbReference>
<name>A0A0G4EFM2_VITBC</name>
<keyword evidence="7" id="KW-0547">Nucleotide-binding</keyword>
<evidence type="ECO:0000256" key="11">
    <source>
        <dbReference type="ARBA" id="ARBA00023136"/>
    </source>
</evidence>
<feature type="domain" description="ABC transmembrane type-1" evidence="16">
    <location>
        <begin position="1064"/>
        <end position="1409"/>
    </location>
</feature>
<evidence type="ECO:0000256" key="12">
    <source>
        <dbReference type="ARBA" id="ARBA00034018"/>
    </source>
</evidence>
<feature type="compositionally biased region" description="Gly residues" evidence="13">
    <location>
        <begin position="1004"/>
        <end position="1032"/>
    </location>
</feature>
<feature type="region of interest" description="Disordered" evidence="13">
    <location>
        <begin position="1445"/>
        <end position="1539"/>
    </location>
</feature>
<keyword evidence="9" id="KW-1278">Translocase</keyword>
<sequence>MNNPAGEQAMASERSRPLPAIAAQARRTWEAISFSWMYGVLRTGNSRQLEHSDLPPLMPIDDTDRCAASFAALLSREQQRPSPSLLHCLHVGHGRQFYPLCLVLIVTTLLGLSGPLLLKALLEFVESGSDRGESPWRGVGIAVAMCVVAAANAVLSSQYGFWTGRVCMRMRVGLMTAVFERMVASPNVTMKDGTKRRFTTGEVTNFANIDADRVSGVVNVFNSFWQLPLDVSLTLYLLHREVRSAFLAGLAFLLVVVVCNILVATRISYLTKQMMTYKDQRVKLCNEALQGIRTVKMLALESFISDSVTQARKKEVAALAGRKYLDAWCVYFWATTPVCVALATFSAFVMGGSTLTASTAFTALALLLRLIGPMNNFPWVLNSVIEARISFIRLSEFILPPDDKPLRAPRMAPDTHHPGAATPLRSLPTTYVLAPPHDPAAVVSARSTASSPSSESNPPTTSPGLDPSVRSASTNDGSPTFGRPETTTAATTDDTVVVALKGATFAWPEVKDDSASKRDTTPPTTTASRRWRKRPPPTHALPSSPTHHSHTGTGKAPPDSKKHDLFPSSAPFMLSELSLEVRKGDMVLLVGRVGSGKSSLLHAILGELRLLEGEATTPRLGTGVRSTTRRGAPSSTGECAVAYAAQSAWLQSASIKDNILFGRPYDAARYQQVVHACALEADLAMMPSKDDTEIGEGAHTLSGGQRARVGLARAVYGPASLYLIDDPLSAVDAHVASHIWHNVFGQGGLLAGSTVILSTHALHYAHDPRVERVVVLGNNGIVANGTVTLPRLLTALEDIGHHTSSHRSCRSINSPFARGRRCRPASAADEASNHRSQSRSPSPRPPLSPAGRPLSQMTPGSFVNRPGLPPVGPTGPAVRPAAAGLTPAALKAYQAGSISSCQWARQPQPLPPPLPSLLAGKKAPASLSLPSPSVGGVPITPPAYSVNGAVDEREQSGGPSGNASATDGRVHASLVDPCAFDMSATDSQAGDIDIDNEQESCVGSGSGGGASPTSRGAGGEGAGCESDSGGGGKGDEDGAKLVDKEERQEGVVAWRTHRAYFASAGVVVCIATLISLILMQLTRNASDIWLSSWTSSSSSTPPHDPSPATPHPSHISSLWAMLYVPPKCLDGWCDGQGGASDDIDLREDGLNTQRGAHYFLVGYAVIALLNSVFTILRAFLFAYGGVRAARCLHDAMWVRVLHAPVGWFDKTPVGRVLNRFAGDQWSVDDSLPFLFNILLAQSVGLLGTLCTLLYANIWVATFLPVLAFIYFRIQRFYRRSSRELKRLESTSKSPVYRLFNEALAGRVTIRAFAAEGRFLKENAARIRQNQEVQYSSQAAGGWLTLRFDSIGVALTSFTALAAVTQHIVLVHYGADTGASAGLMGLAISYALPIVGLVNGLIGTFIETEKQFIAVERVDEYMRVEQEPDTIALRDEVDAFHNEEDYADADKDEAGESPQTDDSDRPPSSRKTGSPSLQWLPVFDRMPGKSARSHSVEASPASTNSRPVLPRRYHSISVDNPSTTTATADESDRRRMDGIDEGSVCDEDQYQYQYHHPHTHPNQQKGYVPPRAALVGIAGDHDATADKGGGDRDRDRERLQSQARSLSLSNDSHPDESGGGVRGDAGSNKSLSELISSVSGDCGVGPLATPPVTPGQDAPLTRRNRGVRTMLASTSDAITSTGHRAVRMTRRACRDAVAVVRRRWTSWQRRQARRRQQQHSSREPSPSQDLTEQLLTPPPTTALTAMHDSNWSVWSQLRLRQFGSSSRGIRPFSLPRAPNETYPPPRLPRLLTFPLPLAASVPADWPKTGRIEISQLWVTYRPGLPPALRGVSATIASGTRVGVVGRTGSGKSTFLLSLFRMAPKTAGALHIDGINIDGVPLERLRSSISAVPQFPVLFSGSVRKNIDPSGVHRDGSIWEVLRQCEMEDAIQRLPDGLDTHIGDEGGAALSVGQKQLICLARALLRKAKVVVLDEASSSVDPRTDHVIHQTIRRYCVGATLIIVAHRLQSVMDVDRIFVMEDGQIIEDGAPEKLLEHPASLFSRLVAQQHTAHHQHGAGAGAGGIIGSPLTMAPI</sequence>
<dbReference type="Proteomes" id="UP000041254">
    <property type="component" value="Unassembled WGS sequence"/>
</dbReference>
<dbReference type="SUPFAM" id="SSF90123">
    <property type="entry name" value="ABC transporter transmembrane region"/>
    <property type="match status" value="2"/>
</dbReference>
<protein>
    <recommendedName>
        <fullName evidence="3">ABC-type xenobiotic transporter</fullName>
        <ecNumber evidence="3">7.6.2.2</ecNumber>
    </recommendedName>
</protein>
<evidence type="ECO:0000256" key="2">
    <source>
        <dbReference type="ARBA" id="ARBA00009726"/>
    </source>
</evidence>
<keyword evidence="18" id="KW-1185">Reference proteome</keyword>
<evidence type="ECO:0000313" key="17">
    <source>
        <dbReference type="EMBL" id="CEL95026.1"/>
    </source>
</evidence>
<feature type="compositionally biased region" description="Polar residues" evidence="13">
    <location>
        <begin position="1516"/>
        <end position="1527"/>
    </location>
</feature>
<dbReference type="CDD" id="cd18605">
    <property type="entry name" value="ABC_6TM_MRP7_D2_like"/>
    <property type="match status" value="1"/>
</dbReference>
<feature type="compositionally biased region" description="Basic residues" evidence="13">
    <location>
        <begin position="1705"/>
        <end position="1716"/>
    </location>
</feature>
<evidence type="ECO:0000256" key="1">
    <source>
        <dbReference type="ARBA" id="ARBA00004141"/>
    </source>
</evidence>
<feature type="region of interest" description="Disordered" evidence="13">
    <location>
        <begin position="997"/>
        <end position="1042"/>
    </location>
</feature>
<feature type="transmembrane region" description="Helical" evidence="14">
    <location>
        <begin position="1243"/>
        <end position="1271"/>
    </location>
</feature>
<feature type="transmembrane region" description="Helical" evidence="14">
    <location>
        <begin position="330"/>
        <end position="349"/>
    </location>
</feature>
<dbReference type="Gene3D" id="1.20.1560.10">
    <property type="entry name" value="ABC transporter type 1, transmembrane domain"/>
    <property type="match status" value="2"/>
</dbReference>
<dbReference type="OMA" id="CEMEDAI"/>
<dbReference type="Pfam" id="PF00664">
    <property type="entry name" value="ABC_membrane"/>
    <property type="match status" value="2"/>
</dbReference>
<feature type="domain" description="ABC transmembrane type-1" evidence="16">
    <location>
        <begin position="100"/>
        <end position="386"/>
    </location>
</feature>
<dbReference type="GO" id="GO:0016887">
    <property type="term" value="F:ATP hydrolysis activity"/>
    <property type="evidence" value="ECO:0007669"/>
    <property type="project" value="InterPro"/>
</dbReference>
<dbReference type="InterPro" id="IPR017871">
    <property type="entry name" value="ABC_transporter-like_CS"/>
</dbReference>
<dbReference type="PROSITE" id="PS50929">
    <property type="entry name" value="ABC_TM1F"/>
    <property type="match status" value="2"/>
</dbReference>
<dbReference type="GO" id="GO:0008559">
    <property type="term" value="F:ABC-type xenobiotic transporter activity"/>
    <property type="evidence" value="ECO:0007669"/>
    <property type="project" value="UniProtKB-EC"/>
</dbReference>
<evidence type="ECO:0000256" key="10">
    <source>
        <dbReference type="ARBA" id="ARBA00022989"/>
    </source>
</evidence>
<dbReference type="SMART" id="SM00382">
    <property type="entry name" value="AAA"/>
    <property type="match status" value="2"/>
</dbReference>
<dbReference type="Gene3D" id="3.40.50.300">
    <property type="entry name" value="P-loop containing nucleotide triphosphate hydrolases"/>
    <property type="match status" value="2"/>
</dbReference>
<comment type="catalytic activity">
    <reaction evidence="12">
        <text>ATP + H2O + xenobioticSide 1 = ADP + phosphate + xenobioticSide 2.</text>
        <dbReference type="EC" id="7.6.2.2"/>
    </reaction>
</comment>
<feature type="transmembrane region" description="Helical" evidence="14">
    <location>
        <begin position="245"/>
        <end position="269"/>
    </location>
</feature>
<feature type="region of interest" description="Disordered" evidence="13">
    <location>
        <begin position="949"/>
        <end position="968"/>
    </location>
</feature>
<dbReference type="InterPro" id="IPR027417">
    <property type="entry name" value="P-loop_NTPase"/>
</dbReference>
<dbReference type="PROSITE" id="PS00211">
    <property type="entry name" value="ABC_TRANSPORTER_1"/>
    <property type="match status" value="2"/>
</dbReference>
<feature type="compositionally biased region" description="Basic and acidic residues" evidence="13">
    <location>
        <begin position="1033"/>
        <end position="1042"/>
    </location>
</feature>
<accession>A0A0G4EFM2</accession>
<feature type="transmembrane region" description="Helical" evidence="14">
    <location>
        <begin position="138"/>
        <end position="161"/>
    </location>
</feature>
<gene>
    <name evidence="17" type="ORF">Vbra_11730</name>
</gene>
<feature type="region of interest" description="Disordered" evidence="13">
    <location>
        <begin position="405"/>
        <end position="425"/>
    </location>
</feature>
<feature type="region of interest" description="Disordered" evidence="13">
    <location>
        <begin position="511"/>
        <end position="566"/>
    </location>
</feature>
<dbReference type="InterPro" id="IPR050173">
    <property type="entry name" value="ABC_transporter_C-like"/>
</dbReference>
<feature type="transmembrane region" description="Helical" evidence="14">
    <location>
        <begin position="1059"/>
        <end position="1079"/>
    </location>
</feature>
<dbReference type="GO" id="GO:0005524">
    <property type="term" value="F:ATP binding"/>
    <property type="evidence" value="ECO:0007669"/>
    <property type="project" value="UniProtKB-KW"/>
</dbReference>
<dbReference type="EMBL" id="CDMY01000227">
    <property type="protein sequence ID" value="CEL95026.1"/>
    <property type="molecule type" value="Genomic_DNA"/>
</dbReference>
<evidence type="ECO:0000256" key="9">
    <source>
        <dbReference type="ARBA" id="ARBA00022967"/>
    </source>
</evidence>
<dbReference type="Pfam" id="PF00005">
    <property type="entry name" value="ABC_tran"/>
    <property type="match status" value="2"/>
</dbReference>
<dbReference type="EC" id="7.6.2.2" evidence="3"/>
<feature type="transmembrane region" description="Helical" evidence="14">
    <location>
        <begin position="1380"/>
        <end position="1401"/>
    </location>
</feature>
<keyword evidence="10 14" id="KW-1133">Transmembrane helix</keyword>
<feature type="transmembrane region" description="Helical" evidence="14">
    <location>
        <begin position="97"/>
        <end position="118"/>
    </location>
</feature>
<dbReference type="OrthoDB" id="6500128at2759"/>
<keyword evidence="6" id="KW-0677">Repeat</keyword>
<dbReference type="CDD" id="cd03244">
    <property type="entry name" value="ABCC_MRP_domain2"/>
    <property type="match status" value="1"/>
</dbReference>
<evidence type="ECO:0000256" key="5">
    <source>
        <dbReference type="ARBA" id="ARBA00022692"/>
    </source>
</evidence>
<evidence type="ECO:0000256" key="3">
    <source>
        <dbReference type="ARBA" id="ARBA00012191"/>
    </source>
</evidence>
<feature type="region of interest" description="Disordered" evidence="13">
    <location>
        <begin position="1641"/>
        <end position="1663"/>
    </location>
</feature>
<dbReference type="CDD" id="cd18598">
    <property type="entry name" value="ABC_6TM_MRP7_D1_like"/>
    <property type="match status" value="1"/>
</dbReference>
<feature type="region of interest" description="Disordered" evidence="13">
    <location>
        <begin position="1580"/>
        <end position="1627"/>
    </location>
</feature>
<comment type="subcellular location">
    <subcellularLocation>
        <location evidence="1">Membrane</location>
        <topology evidence="1">Multi-pass membrane protein</topology>
    </subcellularLocation>
</comment>
<dbReference type="FunFam" id="1.20.1560.10:FF:000037">
    <property type="entry name" value="ATP-binding cassette subfamily C member 10"/>
    <property type="match status" value="1"/>
</dbReference>
<evidence type="ECO:0000256" key="8">
    <source>
        <dbReference type="ARBA" id="ARBA00022840"/>
    </source>
</evidence>
<evidence type="ECO:0000313" key="18">
    <source>
        <dbReference type="Proteomes" id="UP000041254"/>
    </source>
</evidence>
<comment type="similarity">
    <text evidence="2">Belongs to the ABC transporter superfamily. ABCC family. Conjugate transporter (TC 3.A.1.208) subfamily.</text>
</comment>
<dbReference type="GO" id="GO:0016020">
    <property type="term" value="C:membrane"/>
    <property type="evidence" value="ECO:0007669"/>
    <property type="project" value="UniProtKB-SubCell"/>
</dbReference>
<dbReference type="InParanoid" id="A0A0G4EFM2"/>
<evidence type="ECO:0000259" key="16">
    <source>
        <dbReference type="PROSITE" id="PS50929"/>
    </source>
</evidence>